<sequence>MGTQELKLWYRGPAEKWVNALPVGNGKLGAMVFGGVKQERIQINEDSLWYGGPKKREQPDAYKHLEEIRRLMFEGKPQDAEYLARMAMTPGPKFFAPYQTLGDINLYFRESNGETTNYSRELDLPTGIAKTSYSLEGTTYQREIFASAMDQVLVIRLSSDRPGAISFSTNLSRRPFEGTSGKESAEGIVMQGQCGPDGVHYATVLKAVAVGGNVQIIGDFISVEAVDSVTLYVAAATTFRHPEPLVVCQSCIAASVAKGFEAVREDHVKDHRSLFERVQLEIEDPDHQVAAVLPTDERLRRIQEGYTDHGLISLFFQYGRYLLMGSSRPGSLPANLQGIWNESHTPPWESDYHLNINLQMNYWPAEVCNLAECHEPVFDMMDRLMENGRKTAREIYGARGFVAHHATNLWAETDICGIYVPAIFWPMGGAWMSLHVWEHYRYGGDRDFLGARAYPIMKEAALFFLDFLIEDEHGRLVTVPSLSPENTYRLPNGNEGVLSIGPSMDSQMIHTLFAACIEAGTILDTDKEFLEELEQVRNRLPAPAVGKHGQLMEWAIDYEEVELGHRHISHLFALHPGEQITVHHTPRLAEAARRTLERRLAHGGGHTGWSCAWIINFWARLHDGQQAYTNLTELLSHSVHTSLLGDHPPFQIDGNFGATAAIAEMLLQSHRDEIMLLPALPKAWRHGRVSGLRARGGFEVEIRWQDGQLKEAVLYATQDGLCTIRSESPLVINREEGDAQVVNSISSSIYSFKAESGTRYLVRCANRDYSIPSISK</sequence>
<protein>
    <recommendedName>
        <fullName evidence="6">Glycoside hydrolase family 95 protein</fullName>
    </recommendedName>
</protein>
<evidence type="ECO:0000259" key="1">
    <source>
        <dbReference type="Pfam" id="PF14498"/>
    </source>
</evidence>
<feature type="domain" description="Glycosyl hydrolase family 95 catalytic" evidence="3">
    <location>
        <begin position="260"/>
        <end position="666"/>
    </location>
</feature>
<gene>
    <name evidence="4" type="ORF">PAECIP111891_03999</name>
</gene>
<reference evidence="4" key="1">
    <citation type="submission" date="2022-01" db="EMBL/GenBank/DDBJ databases">
        <authorList>
            <person name="Criscuolo A."/>
        </authorList>
    </citation>
    <scope>NUCLEOTIDE SEQUENCE</scope>
    <source>
        <strain evidence="4">CIP111891</strain>
    </source>
</reference>
<dbReference type="EMBL" id="CAKMMW010000012">
    <property type="protein sequence ID" value="CAH1213612.1"/>
    <property type="molecule type" value="Genomic_DNA"/>
</dbReference>
<dbReference type="InterPro" id="IPR016518">
    <property type="entry name" value="Alpha-L-fucosidase"/>
</dbReference>
<dbReference type="Proteomes" id="UP000838821">
    <property type="component" value="Unassembled WGS sequence"/>
</dbReference>
<evidence type="ECO:0000313" key="5">
    <source>
        <dbReference type="Proteomes" id="UP000838821"/>
    </source>
</evidence>
<dbReference type="InterPro" id="IPR008928">
    <property type="entry name" value="6-hairpin_glycosidase_sf"/>
</dbReference>
<dbReference type="PIRSF" id="PIRSF007663">
    <property type="entry name" value="UCP007663"/>
    <property type="match status" value="1"/>
</dbReference>
<dbReference type="InterPro" id="IPR049053">
    <property type="entry name" value="AFCA-like_C"/>
</dbReference>
<dbReference type="InterPro" id="IPR027414">
    <property type="entry name" value="GH95_N_dom"/>
</dbReference>
<evidence type="ECO:0000259" key="2">
    <source>
        <dbReference type="Pfam" id="PF21307"/>
    </source>
</evidence>
<dbReference type="InterPro" id="IPR012341">
    <property type="entry name" value="6hp_glycosidase-like_sf"/>
</dbReference>
<dbReference type="InterPro" id="IPR054363">
    <property type="entry name" value="GH95_cat"/>
</dbReference>
<proteinExistence type="predicted"/>
<dbReference type="Gene3D" id="2.60.40.1180">
    <property type="entry name" value="Golgi alpha-mannosidase II"/>
    <property type="match status" value="1"/>
</dbReference>
<dbReference type="Pfam" id="PF21307">
    <property type="entry name" value="Glyco_hydro_95_C"/>
    <property type="match status" value="1"/>
</dbReference>
<evidence type="ECO:0000259" key="3">
    <source>
        <dbReference type="Pfam" id="PF22124"/>
    </source>
</evidence>
<evidence type="ECO:0008006" key="6">
    <source>
        <dbReference type="Google" id="ProtNLM"/>
    </source>
</evidence>
<feature type="domain" description="Glycosyl hydrolase family 95 N-terminal" evidence="1">
    <location>
        <begin position="8"/>
        <end position="240"/>
    </location>
</feature>
<comment type="caution">
    <text evidence="4">The sequence shown here is derived from an EMBL/GenBank/DDBJ whole genome shotgun (WGS) entry which is preliminary data.</text>
</comment>
<keyword evidence="5" id="KW-1185">Reference proteome</keyword>
<dbReference type="SUPFAM" id="SSF48208">
    <property type="entry name" value="Six-hairpin glycosidases"/>
    <property type="match status" value="1"/>
</dbReference>
<evidence type="ECO:0000313" key="4">
    <source>
        <dbReference type="EMBL" id="CAH1213612.1"/>
    </source>
</evidence>
<dbReference type="RefSeq" id="WP_236289919.1">
    <property type="nucleotide sequence ID" value="NZ_CAKMMW010000012.1"/>
</dbReference>
<dbReference type="PANTHER" id="PTHR31084:SF0">
    <property type="entry name" value="ALPHA-L-FUCOSIDASE 2"/>
    <property type="match status" value="1"/>
</dbReference>
<dbReference type="Gene3D" id="2.70.98.50">
    <property type="entry name" value="putative glycoside hydrolase family protein from bacillus halodurans"/>
    <property type="match status" value="1"/>
</dbReference>
<dbReference type="Pfam" id="PF14498">
    <property type="entry name" value="Glyco_hyd_65N_2"/>
    <property type="match status" value="1"/>
</dbReference>
<dbReference type="PANTHER" id="PTHR31084">
    <property type="entry name" value="ALPHA-L-FUCOSIDASE 2"/>
    <property type="match status" value="1"/>
</dbReference>
<dbReference type="InterPro" id="IPR013780">
    <property type="entry name" value="Glyco_hydro_b"/>
</dbReference>
<accession>A0ABM9CIH7</accession>
<feature type="domain" description="Alpha fucosidase A-like C-terminal" evidence="2">
    <location>
        <begin position="668"/>
        <end position="762"/>
    </location>
</feature>
<dbReference type="Pfam" id="PF22124">
    <property type="entry name" value="Glyco_hydro_95_cat"/>
    <property type="match status" value="1"/>
</dbReference>
<name>A0ABM9CIH7_9BACL</name>
<organism evidence="4 5">
    <name type="scientific">Paenibacillus allorhizoplanae</name>
    <dbReference type="NCBI Taxonomy" id="2905648"/>
    <lineage>
        <taxon>Bacteria</taxon>
        <taxon>Bacillati</taxon>
        <taxon>Bacillota</taxon>
        <taxon>Bacilli</taxon>
        <taxon>Bacillales</taxon>
        <taxon>Paenibacillaceae</taxon>
        <taxon>Paenibacillus</taxon>
    </lineage>
</organism>
<dbReference type="Gene3D" id="1.50.10.10">
    <property type="match status" value="1"/>
</dbReference>